<feature type="transmembrane region" description="Helical" evidence="7">
    <location>
        <begin position="336"/>
        <end position="356"/>
    </location>
</feature>
<feature type="domain" description="Major facilitator superfamily (MFS) profile" evidence="8">
    <location>
        <begin position="16"/>
        <end position="430"/>
    </location>
</feature>
<evidence type="ECO:0000256" key="2">
    <source>
        <dbReference type="ARBA" id="ARBA00022448"/>
    </source>
</evidence>
<comment type="subcellular location">
    <subcellularLocation>
        <location evidence="1">Cell membrane</location>
        <topology evidence="1">Multi-pass membrane protein</topology>
    </subcellularLocation>
</comment>
<evidence type="ECO:0000256" key="1">
    <source>
        <dbReference type="ARBA" id="ARBA00004651"/>
    </source>
</evidence>
<keyword evidence="4 7" id="KW-0812">Transmembrane</keyword>
<feature type="transmembrane region" description="Helical" evidence="7">
    <location>
        <begin position="113"/>
        <end position="133"/>
    </location>
</feature>
<dbReference type="PROSITE" id="PS50850">
    <property type="entry name" value="MFS"/>
    <property type="match status" value="1"/>
</dbReference>
<evidence type="ECO:0000256" key="7">
    <source>
        <dbReference type="SAM" id="Phobius"/>
    </source>
</evidence>
<evidence type="ECO:0000259" key="8">
    <source>
        <dbReference type="PROSITE" id="PS50850"/>
    </source>
</evidence>
<dbReference type="CDD" id="cd17369">
    <property type="entry name" value="MFS_ShiA_like"/>
    <property type="match status" value="1"/>
</dbReference>
<sequence>MATAAPLTPEQIRRRSLQSGTIGAIVEWYEYTIYGVAAALVFGPLFFPNLAPGIGQIVSLATFGVGFLARPVGAFVAGHLGDRIGRKSTLILTFSIMTVATAAIGLVPTYEQIGIAAPLLLCVLRLAQGFAVGGEWGGAAIIAVENAPRERRGYFGAWPQIGVSAGLLLGTAAVSLASWMSGDAFETWGWRVPFLLSTVLAGVGFAIRLRATESPEFLAEKAKMEADLDRRKAPAAILFRDHRKSLLITIFGRFAEAGNYYLFTTFILSYVTTTLHVPRSYGLTASMIGAAVNIVMIPVFGAVSDRIGRVRTFLIGGALVVVTTWPVFALVHTGRLWAIVAGVVLFLALGHAMVYAPLPALYCEMFPTAVRYSGISIGYQMASVLLASFTPALAGAMVLWAGGSLWMVIAFAIATTLIAMAAIAFAPDRRDRELDEIGDAAHQTRRVSETKQAV</sequence>
<feature type="transmembrane region" description="Helical" evidence="7">
    <location>
        <begin position="53"/>
        <end position="77"/>
    </location>
</feature>
<keyword evidence="2" id="KW-0813">Transport</keyword>
<dbReference type="RefSeq" id="WP_127829002.1">
    <property type="nucleotide sequence ID" value="NZ_RZYA01000007.1"/>
</dbReference>
<dbReference type="PANTHER" id="PTHR43045">
    <property type="entry name" value="SHIKIMATE TRANSPORTER"/>
    <property type="match status" value="1"/>
</dbReference>
<feature type="transmembrane region" description="Helical" evidence="7">
    <location>
        <begin position="89"/>
        <end position="107"/>
    </location>
</feature>
<dbReference type="Proteomes" id="UP000283128">
    <property type="component" value="Unassembled WGS sequence"/>
</dbReference>
<proteinExistence type="predicted"/>
<gene>
    <name evidence="9" type="ORF">EOT10_16635</name>
</gene>
<keyword evidence="10" id="KW-1185">Reference proteome</keyword>
<feature type="transmembrane region" description="Helical" evidence="7">
    <location>
        <begin position="283"/>
        <end position="303"/>
    </location>
</feature>
<reference evidence="9 10" key="1">
    <citation type="submission" date="2019-01" db="EMBL/GenBank/DDBJ databases">
        <title>Genome sequences of Streptomyces and Rhizobium isolates collected from root and soil.</title>
        <authorList>
            <person name="Chhettri S."/>
            <person name="Sevigny J.L."/>
            <person name="Sen A."/>
            <person name="Ennis N."/>
            <person name="Tisa L."/>
        </authorList>
    </citation>
    <scope>NUCLEOTIDE SEQUENCE [LARGE SCALE GENOMIC DNA]</scope>
    <source>
        <strain evidence="9 10">San01</strain>
    </source>
</reference>
<dbReference type="InterPro" id="IPR036259">
    <property type="entry name" value="MFS_trans_sf"/>
</dbReference>
<evidence type="ECO:0000313" key="9">
    <source>
        <dbReference type="EMBL" id="RVU23706.1"/>
    </source>
</evidence>
<feature type="transmembrane region" description="Helical" evidence="7">
    <location>
        <begin position="188"/>
        <end position="207"/>
    </location>
</feature>
<evidence type="ECO:0000256" key="3">
    <source>
        <dbReference type="ARBA" id="ARBA00022475"/>
    </source>
</evidence>
<dbReference type="InterPro" id="IPR011701">
    <property type="entry name" value="MFS"/>
</dbReference>
<keyword evidence="3" id="KW-1003">Cell membrane</keyword>
<protein>
    <submittedName>
        <fullName evidence="9">MFS transporter</fullName>
    </submittedName>
</protein>
<dbReference type="OrthoDB" id="9066401at2"/>
<dbReference type="GO" id="GO:0005886">
    <property type="term" value="C:plasma membrane"/>
    <property type="evidence" value="ECO:0007669"/>
    <property type="project" value="UniProtKB-SubCell"/>
</dbReference>
<dbReference type="SUPFAM" id="SSF103473">
    <property type="entry name" value="MFS general substrate transporter"/>
    <property type="match status" value="1"/>
</dbReference>
<evidence type="ECO:0000256" key="4">
    <source>
        <dbReference type="ARBA" id="ARBA00022692"/>
    </source>
</evidence>
<feature type="transmembrane region" description="Helical" evidence="7">
    <location>
        <begin position="377"/>
        <end position="399"/>
    </location>
</feature>
<keyword evidence="6 7" id="KW-0472">Membrane</keyword>
<dbReference type="AlphaFoldDB" id="A0A437PN20"/>
<dbReference type="InterPro" id="IPR020846">
    <property type="entry name" value="MFS_dom"/>
</dbReference>
<dbReference type="Gene3D" id="1.20.1250.20">
    <property type="entry name" value="MFS general substrate transporter like domains"/>
    <property type="match status" value="2"/>
</dbReference>
<dbReference type="EMBL" id="RZYA01000007">
    <property type="protein sequence ID" value="RVU23706.1"/>
    <property type="molecule type" value="Genomic_DNA"/>
</dbReference>
<accession>A0A437PN20</accession>
<organism evidence="9 10">
    <name type="scientific">Streptomyces antnestii</name>
    <dbReference type="NCBI Taxonomy" id="2494256"/>
    <lineage>
        <taxon>Bacteria</taxon>
        <taxon>Bacillati</taxon>
        <taxon>Actinomycetota</taxon>
        <taxon>Actinomycetes</taxon>
        <taxon>Kitasatosporales</taxon>
        <taxon>Streptomycetaceae</taxon>
        <taxon>Streptomyces</taxon>
    </lineage>
</organism>
<comment type="caution">
    <text evidence="9">The sequence shown here is derived from an EMBL/GenBank/DDBJ whole genome shotgun (WGS) entry which is preliminary data.</text>
</comment>
<feature type="transmembrane region" description="Helical" evidence="7">
    <location>
        <begin position="405"/>
        <end position="426"/>
    </location>
</feature>
<evidence type="ECO:0000256" key="5">
    <source>
        <dbReference type="ARBA" id="ARBA00022989"/>
    </source>
</evidence>
<dbReference type="Pfam" id="PF07690">
    <property type="entry name" value="MFS_1"/>
    <property type="match status" value="1"/>
</dbReference>
<dbReference type="PANTHER" id="PTHR43045:SF1">
    <property type="entry name" value="SHIKIMATE TRANSPORTER"/>
    <property type="match status" value="1"/>
</dbReference>
<dbReference type="GO" id="GO:0022857">
    <property type="term" value="F:transmembrane transporter activity"/>
    <property type="evidence" value="ECO:0007669"/>
    <property type="project" value="InterPro"/>
</dbReference>
<evidence type="ECO:0000256" key="6">
    <source>
        <dbReference type="ARBA" id="ARBA00023136"/>
    </source>
</evidence>
<feature type="transmembrane region" description="Helical" evidence="7">
    <location>
        <begin position="154"/>
        <end position="176"/>
    </location>
</feature>
<feature type="transmembrane region" description="Helical" evidence="7">
    <location>
        <begin position="28"/>
        <end position="47"/>
    </location>
</feature>
<feature type="transmembrane region" description="Helical" evidence="7">
    <location>
        <begin position="310"/>
        <end position="330"/>
    </location>
</feature>
<evidence type="ECO:0000313" key="10">
    <source>
        <dbReference type="Proteomes" id="UP000283128"/>
    </source>
</evidence>
<name>A0A437PN20_9ACTN</name>
<keyword evidence="5 7" id="KW-1133">Transmembrane helix</keyword>
<feature type="transmembrane region" description="Helical" evidence="7">
    <location>
        <begin position="246"/>
        <end position="271"/>
    </location>
</feature>